<dbReference type="InterPro" id="IPR036736">
    <property type="entry name" value="ACP-like_sf"/>
</dbReference>
<dbReference type="NCBIfam" id="NF002149">
    <property type="entry name" value="PRK00982.1-3"/>
    <property type="match status" value="1"/>
</dbReference>
<dbReference type="NCBIfam" id="NF002151">
    <property type="entry name" value="PRK00982.1-5"/>
    <property type="match status" value="1"/>
</dbReference>
<dbReference type="PANTHER" id="PTHR20863:SF76">
    <property type="entry name" value="CARRIER DOMAIN-CONTAINING PROTEIN"/>
    <property type="match status" value="1"/>
</dbReference>
<evidence type="ECO:0000256" key="4">
    <source>
        <dbReference type="ARBA" id="ARBA00022832"/>
    </source>
</evidence>
<keyword evidence="12" id="KW-1185">Reference proteome</keyword>
<evidence type="ECO:0000256" key="8">
    <source>
        <dbReference type="NCBIfam" id="TIGR00517"/>
    </source>
</evidence>
<comment type="subcellular location">
    <subcellularLocation>
        <location evidence="7">Cytoplasm</location>
    </subcellularLocation>
</comment>
<feature type="domain" description="Carrier" evidence="10">
    <location>
        <begin position="2"/>
        <end position="77"/>
    </location>
</feature>
<keyword evidence="1 7" id="KW-0596">Phosphopantetheine</keyword>
<dbReference type="InterPro" id="IPR006162">
    <property type="entry name" value="Ppantetheine_attach_site"/>
</dbReference>
<organism evidence="11 12">
    <name type="scientific">Fodinisporobacter ferrooxydans</name>
    <dbReference type="NCBI Taxonomy" id="2901836"/>
    <lineage>
        <taxon>Bacteria</taxon>
        <taxon>Bacillati</taxon>
        <taxon>Bacillota</taxon>
        <taxon>Bacilli</taxon>
        <taxon>Bacillales</taxon>
        <taxon>Alicyclobacillaceae</taxon>
        <taxon>Fodinisporobacter</taxon>
    </lineage>
</organism>
<dbReference type="NCBIfam" id="TIGR00517">
    <property type="entry name" value="acyl_carrier"/>
    <property type="match status" value="1"/>
</dbReference>
<evidence type="ECO:0000313" key="12">
    <source>
        <dbReference type="Proteomes" id="UP000830167"/>
    </source>
</evidence>
<evidence type="ECO:0000256" key="9">
    <source>
        <dbReference type="RuleBase" id="RU003545"/>
    </source>
</evidence>
<evidence type="ECO:0000256" key="1">
    <source>
        <dbReference type="ARBA" id="ARBA00022450"/>
    </source>
</evidence>
<dbReference type="HAMAP" id="MF_01217">
    <property type="entry name" value="Acyl_carrier"/>
    <property type="match status" value="1"/>
</dbReference>
<dbReference type="PROSITE" id="PS50075">
    <property type="entry name" value="CARRIER"/>
    <property type="match status" value="1"/>
</dbReference>
<dbReference type="PROSITE" id="PS00012">
    <property type="entry name" value="PHOSPHOPANTETHEINE"/>
    <property type="match status" value="1"/>
</dbReference>
<protein>
    <recommendedName>
        <fullName evidence="7 8">Acyl carrier protein</fullName>
        <shortName evidence="7">ACP</shortName>
    </recommendedName>
</protein>
<evidence type="ECO:0000256" key="6">
    <source>
        <dbReference type="ARBA" id="ARBA00023160"/>
    </source>
</evidence>
<keyword evidence="3 7" id="KW-0597">Phosphoprotein</keyword>
<comment type="similarity">
    <text evidence="7">Belongs to the acyl carrier protein (ACP) family.</text>
</comment>
<name>A0ABY4CJ07_9BACL</name>
<dbReference type="Gene3D" id="1.10.1200.10">
    <property type="entry name" value="ACP-like"/>
    <property type="match status" value="1"/>
</dbReference>
<dbReference type="NCBIfam" id="NF002150">
    <property type="entry name" value="PRK00982.1-4"/>
    <property type="match status" value="1"/>
</dbReference>
<sequence>MSDIFDRVKNIVVDRLGVDESQITLAASFKEDLGADSLDVVELVMELEDEFDLEISDEDAEKITTVGEVVKYIEAHQA</sequence>
<dbReference type="InterPro" id="IPR009081">
    <property type="entry name" value="PP-bd_ACP"/>
</dbReference>
<keyword evidence="7" id="KW-0963">Cytoplasm</keyword>
<proteinExistence type="inferred from homology"/>
<dbReference type="InterPro" id="IPR003231">
    <property type="entry name" value="ACP"/>
</dbReference>
<evidence type="ECO:0000256" key="3">
    <source>
        <dbReference type="ARBA" id="ARBA00022553"/>
    </source>
</evidence>
<comment type="pathway">
    <text evidence="7 9">Lipid metabolism; fatty acid biosynthesis.</text>
</comment>
<comment type="function">
    <text evidence="7 9">Carrier of the growing fatty acid chain in fatty acid biosynthesis.</text>
</comment>
<reference evidence="11" key="1">
    <citation type="submission" date="2021-12" db="EMBL/GenBank/DDBJ databases">
        <title>Alicyclobacillaceae gen. nov., sp. nov., isolated from chalcocite enrichment system.</title>
        <authorList>
            <person name="Jiang Z."/>
        </authorList>
    </citation>
    <scope>NUCLEOTIDE SEQUENCE</scope>
    <source>
        <strain evidence="11">MYW30-H2</strain>
    </source>
</reference>
<dbReference type="NCBIfam" id="NF002148">
    <property type="entry name" value="PRK00982.1-2"/>
    <property type="match status" value="1"/>
</dbReference>
<evidence type="ECO:0000313" key="11">
    <source>
        <dbReference type="EMBL" id="UOF89226.1"/>
    </source>
</evidence>
<dbReference type="PANTHER" id="PTHR20863">
    <property type="entry name" value="ACYL CARRIER PROTEIN"/>
    <property type="match status" value="1"/>
</dbReference>
<evidence type="ECO:0000256" key="7">
    <source>
        <dbReference type="HAMAP-Rule" id="MF_01217"/>
    </source>
</evidence>
<evidence type="ECO:0000256" key="5">
    <source>
        <dbReference type="ARBA" id="ARBA00023098"/>
    </source>
</evidence>
<gene>
    <name evidence="7 11" type="primary">acpP</name>
    <name evidence="11" type="ORF">LSG31_15060</name>
</gene>
<dbReference type="SUPFAM" id="SSF47336">
    <property type="entry name" value="ACP-like"/>
    <property type="match status" value="1"/>
</dbReference>
<keyword evidence="5 7" id="KW-0443">Lipid metabolism</keyword>
<dbReference type="EMBL" id="CP089291">
    <property type="protein sequence ID" value="UOF89226.1"/>
    <property type="molecule type" value="Genomic_DNA"/>
</dbReference>
<comment type="PTM">
    <text evidence="9">4'-phosphopantetheine is transferred from CoA to a specific serine of apo-ACP by acpS.</text>
</comment>
<accession>A0ABY4CJ07</accession>
<feature type="modified residue" description="O-(pantetheine 4'-phosphoryl)serine" evidence="7">
    <location>
        <position position="37"/>
    </location>
</feature>
<keyword evidence="6 7" id="KW-0275">Fatty acid biosynthesis</keyword>
<dbReference type="Pfam" id="PF00550">
    <property type="entry name" value="PP-binding"/>
    <property type="match status" value="1"/>
</dbReference>
<evidence type="ECO:0000256" key="2">
    <source>
        <dbReference type="ARBA" id="ARBA00022516"/>
    </source>
</evidence>
<dbReference type="RefSeq" id="WP_347435911.1">
    <property type="nucleotide sequence ID" value="NZ_CP089291.1"/>
</dbReference>
<evidence type="ECO:0000259" key="10">
    <source>
        <dbReference type="PROSITE" id="PS50075"/>
    </source>
</evidence>
<dbReference type="Proteomes" id="UP000830167">
    <property type="component" value="Chromosome"/>
</dbReference>
<keyword evidence="4 7" id="KW-0276">Fatty acid metabolism</keyword>
<keyword evidence="2 7" id="KW-0444">Lipid biosynthesis</keyword>
<comment type="PTM">
    <text evidence="7">4'-phosphopantetheine is transferred from CoA to a specific serine of apo-ACP by AcpS. This modification is essential for activity because fatty acids are bound in thioester linkage to the sulfhydryl of the prosthetic group.</text>
</comment>